<proteinExistence type="predicted"/>
<dbReference type="CDD" id="cd00085">
    <property type="entry name" value="HNHc"/>
    <property type="match status" value="1"/>
</dbReference>
<sequence>MAFLALTTAGRRPLPARVRREVMDRDGSVCAYCGDTDGPFHIDHIFPYSRGGSDDPENLTVACQTCNFSKGAMTVEEWGGANG</sequence>
<dbReference type="InterPro" id="IPR003615">
    <property type="entry name" value="HNH_nuc"/>
</dbReference>
<reference evidence="3" key="1">
    <citation type="journal article" date="2019" name="Int. J. Syst. Evol. Microbiol.">
        <title>The Global Catalogue of Microorganisms (GCM) 10K type strain sequencing project: providing services to taxonomists for standard genome sequencing and annotation.</title>
        <authorList>
            <consortium name="The Broad Institute Genomics Platform"/>
            <consortium name="The Broad Institute Genome Sequencing Center for Infectious Disease"/>
            <person name="Wu L."/>
            <person name="Ma J."/>
        </authorList>
    </citation>
    <scope>NUCLEOTIDE SEQUENCE [LARGE SCALE GENOMIC DNA]</scope>
    <source>
        <strain evidence="3">KCTC 42473</strain>
    </source>
</reference>
<evidence type="ECO:0000313" key="2">
    <source>
        <dbReference type="EMBL" id="MFC3628234.1"/>
    </source>
</evidence>
<dbReference type="Gene3D" id="1.10.30.50">
    <property type="match status" value="1"/>
</dbReference>
<keyword evidence="3" id="KW-1185">Reference proteome</keyword>
<keyword evidence="2" id="KW-0255">Endonuclease</keyword>
<keyword evidence="2" id="KW-0378">Hydrolase</keyword>
<dbReference type="InterPro" id="IPR002711">
    <property type="entry name" value="HNH"/>
</dbReference>
<dbReference type="PANTHER" id="PTHR33877">
    <property type="entry name" value="SLL1193 PROTEIN"/>
    <property type="match status" value="1"/>
</dbReference>
<feature type="domain" description="HNH nuclease" evidence="1">
    <location>
        <begin position="17"/>
        <end position="68"/>
    </location>
</feature>
<protein>
    <submittedName>
        <fullName evidence="2">HNH endonuclease</fullName>
    </submittedName>
</protein>
<comment type="caution">
    <text evidence="2">The sequence shown here is derived from an EMBL/GenBank/DDBJ whole genome shotgun (WGS) entry which is preliminary data.</text>
</comment>
<dbReference type="PANTHER" id="PTHR33877:SF2">
    <property type="entry name" value="OS07G0170200 PROTEIN"/>
    <property type="match status" value="1"/>
</dbReference>
<gene>
    <name evidence="2" type="ORF">ACFOM8_02105</name>
</gene>
<name>A0ABV7TZK1_9RHOB</name>
<dbReference type="GO" id="GO:0004519">
    <property type="term" value="F:endonuclease activity"/>
    <property type="evidence" value="ECO:0007669"/>
    <property type="project" value="UniProtKB-KW"/>
</dbReference>
<evidence type="ECO:0000313" key="3">
    <source>
        <dbReference type="Proteomes" id="UP001595539"/>
    </source>
</evidence>
<keyword evidence="2" id="KW-0540">Nuclease</keyword>
<accession>A0ABV7TZK1</accession>
<dbReference type="SMART" id="SM00507">
    <property type="entry name" value="HNHc"/>
    <property type="match status" value="1"/>
</dbReference>
<dbReference type="EMBL" id="JBHRXY010000001">
    <property type="protein sequence ID" value="MFC3628234.1"/>
    <property type="molecule type" value="Genomic_DNA"/>
</dbReference>
<dbReference type="RefSeq" id="WP_377758855.1">
    <property type="nucleotide sequence ID" value="NZ_JBHRXY010000001.1"/>
</dbReference>
<organism evidence="2 3">
    <name type="scientific">Paracoccus angustae</name>
    <dbReference type="NCBI Taxonomy" id="1671480"/>
    <lineage>
        <taxon>Bacteria</taxon>
        <taxon>Pseudomonadati</taxon>
        <taxon>Pseudomonadota</taxon>
        <taxon>Alphaproteobacteria</taxon>
        <taxon>Rhodobacterales</taxon>
        <taxon>Paracoccaceae</taxon>
        <taxon>Paracoccus</taxon>
    </lineage>
</organism>
<dbReference type="Proteomes" id="UP001595539">
    <property type="component" value="Unassembled WGS sequence"/>
</dbReference>
<dbReference type="Pfam" id="PF01844">
    <property type="entry name" value="HNH"/>
    <property type="match status" value="1"/>
</dbReference>
<dbReference type="InterPro" id="IPR052892">
    <property type="entry name" value="NA-targeting_endonuclease"/>
</dbReference>
<evidence type="ECO:0000259" key="1">
    <source>
        <dbReference type="SMART" id="SM00507"/>
    </source>
</evidence>